<organism evidence="2 3">
    <name type="scientific">Phaeosphaeria nodorum (strain SN15 / ATCC MYA-4574 / FGSC 10173)</name>
    <name type="common">Glume blotch fungus</name>
    <name type="synonym">Parastagonospora nodorum</name>
    <dbReference type="NCBI Taxonomy" id="321614"/>
    <lineage>
        <taxon>Eukaryota</taxon>
        <taxon>Fungi</taxon>
        <taxon>Dikarya</taxon>
        <taxon>Ascomycota</taxon>
        <taxon>Pezizomycotina</taxon>
        <taxon>Dothideomycetes</taxon>
        <taxon>Pleosporomycetidae</taxon>
        <taxon>Pleosporales</taxon>
        <taxon>Pleosporineae</taxon>
        <taxon>Phaeosphaeriaceae</taxon>
        <taxon>Parastagonospora</taxon>
    </lineage>
</organism>
<dbReference type="VEuPathDB" id="FungiDB:JI435_427450"/>
<reference evidence="3" key="1">
    <citation type="journal article" date="2021" name="BMC Genomics">
        <title>Chromosome-level genome assembly and manually-curated proteome of model necrotroph Parastagonospora nodorum Sn15 reveals a genome-wide trove of candidate effector homologs, and redundancy of virulence-related functions within an accessory chromosome.</title>
        <authorList>
            <person name="Bertazzoni S."/>
            <person name="Jones D.A.B."/>
            <person name="Phan H.T."/>
            <person name="Tan K.-C."/>
            <person name="Hane J.K."/>
        </authorList>
    </citation>
    <scope>NUCLEOTIDE SEQUENCE [LARGE SCALE GENOMIC DNA]</scope>
    <source>
        <strain evidence="3">SN15 / ATCC MYA-4574 / FGSC 10173)</strain>
    </source>
</reference>
<dbReference type="EMBL" id="CP069024">
    <property type="protein sequence ID" value="QRC91832.1"/>
    <property type="molecule type" value="Genomic_DNA"/>
</dbReference>
<sequence>MSPAIRGGEDEVRPIQPRTRPPVPVPMWRESLQINMNYFNRLENCEPSQEYFDRILQHVLGQLYLSRENAPSLDVLDKKIPDDHLRKILYQFKSDPGLNPKPNMNPALATGILLSAKIKHSSNIILSPEMLAVIISQSYGDGSEECQ</sequence>
<gene>
    <name evidence="2" type="ORF">JI435_427450</name>
</gene>
<feature type="region of interest" description="Disordered" evidence="1">
    <location>
        <begin position="1"/>
        <end position="20"/>
    </location>
</feature>
<dbReference type="AlphaFoldDB" id="A0A7U2ES84"/>
<keyword evidence="3" id="KW-1185">Reference proteome</keyword>
<name>A0A7U2ES84_PHANO</name>
<proteinExistence type="predicted"/>
<dbReference type="Proteomes" id="UP000663193">
    <property type="component" value="Chromosome 2"/>
</dbReference>
<accession>A0A7U2ES84</accession>
<evidence type="ECO:0000313" key="3">
    <source>
        <dbReference type="Proteomes" id="UP000663193"/>
    </source>
</evidence>
<evidence type="ECO:0000256" key="1">
    <source>
        <dbReference type="SAM" id="MobiDB-lite"/>
    </source>
</evidence>
<protein>
    <submittedName>
        <fullName evidence="2">Uncharacterized protein</fullName>
    </submittedName>
</protein>
<evidence type="ECO:0000313" key="2">
    <source>
        <dbReference type="EMBL" id="QRC91832.1"/>
    </source>
</evidence>